<dbReference type="RefSeq" id="WP_179478642.1">
    <property type="nucleotide sequence ID" value="NZ_JACCFW010000001.1"/>
</dbReference>
<reference evidence="2 3" key="1">
    <citation type="submission" date="2020-07" db="EMBL/GenBank/DDBJ databases">
        <title>Sequencing the genomes of 1000 actinobacteria strains.</title>
        <authorList>
            <person name="Klenk H.-P."/>
        </authorList>
    </citation>
    <scope>NUCLEOTIDE SEQUENCE [LARGE SCALE GENOMIC DNA]</scope>
    <source>
        <strain evidence="2 3">DSM 29531</strain>
    </source>
</reference>
<organism evidence="2 3">
    <name type="scientific">Allobranchiibius huperziae</name>
    <dbReference type="NCBI Taxonomy" id="1874116"/>
    <lineage>
        <taxon>Bacteria</taxon>
        <taxon>Bacillati</taxon>
        <taxon>Actinomycetota</taxon>
        <taxon>Actinomycetes</taxon>
        <taxon>Micrococcales</taxon>
        <taxon>Dermacoccaceae</taxon>
        <taxon>Allobranchiibius</taxon>
    </lineage>
</organism>
<evidence type="ECO:0008006" key="4">
    <source>
        <dbReference type="Google" id="ProtNLM"/>
    </source>
</evidence>
<keyword evidence="3" id="KW-1185">Reference proteome</keyword>
<keyword evidence="1" id="KW-1133">Transmembrane helix</keyword>
<evidence type="ECO:0000256" key="1">
    <source>
        <dbReference type="SAM" id="Phobius"/>
    </source>
</evidence>
<evidence type="ECO:0000313" key="3">
    <source>
        <dbReference type="Proteomes" id="UP000571817"/>
    </source>
</evidence>
<dbReference type="Proteomes" id="UP000571817">
    <property type="component" value="Unassembled WGS sequence"/>
</dbReference>
<sequence length="145" mass="14699">MAQSTKDAGATRLNGRAAGTERTLGQLVADAQTDVKDIVKGEIALAKLEIKADVAKGGKGAGLLAGAGLFGLYALGFLLTAAAWALALVVPTWAGFLIIGGVLLLITIVLALLGISALKKIKGKPERTIDTSQKAIAAVKPPKAS</sequence>
<dbReference type="AlphaFoldDB" id="A0A853DEQ9"/>
<dbReference type="InterPro" id="IPR009937">
    <property type="entry name" value="Phage_holin_3_6"/>
</dbReference>
<keyword evidence="1" id="KW-0812">Transmembrane</keyword>
<name>A0A853DEQ9_9MICO</name>
<feature type="transmembrane region" description="Helical" evidence="1">
    <location>
        <begin position="61"/>
        <end position="87"/>
    </location>
</feature>
<protein>
    <recommendedName>
        <fullName evidence="4">Phage holin family protein</fullName>
    </recommendedName>
</protein>
<feature type="transmembrane region" description="Helical" evidence="1">
    <location>
        <begin position="93"/>
        <end position="118"/>
    </location>
</feature>
<keyword evidence="1" id="KW-0472">Membrane</keyword>
<dbReference type="Pfam" id="PF07332">
    <property type="entry name" value="Phage_holin_3_6"/>
    <property type="match status" value="1"/>
</dbReference>
<comment type="caution">
    <text evidence="2">The sequence shown here is derived from an EMBL/GenBank/DDBJ whole genome shotgun (WGS) entry which is preliminary data.</text>
</comment>
<proteinExistence type="predicted"/>
<gene>
    <name evidence="2" type="ORF">HNR15_000364</name>
</gene>
<dbReference type="EMBL" id="JACCFW010000001">
    <property type="protein sequence ID" value="NYJ73401.1"/>
    <property type="molecule type" value="Genomic_DNA"/>
</dbReference>
<accession>A0A853DEQ9</accession>
<evidence type="ECO:0000313" key="2">
    <source>
        <dbReference type="EMBL" id="NYJ73401.1"/>
    </source>
</evidence>